<evidence type="ECO:0000256" key="1">
    <source>
        <dbReference type="SAM" id="MobiDB-lite"/>
    </source>
</evidence>
<accession>A0AAE1L629</accession>
<evidence type="ECO:0000313" key="3">
    <source>
        <dbReference type="Proteomes" id="UP001219518"/>
    </source>
</evidence>
<keyword evidence="3" id="KW-1185">Reference proteome</keyword>
<proteinExistence type="predicted"/>
<feature type="region of interest" description="Disordered" evidence="1">
    <location>
        <begin position="51"/>
        <end position="112"/>
    </location>
</feature>
<feature type="compositionally biased region" description="Low complexity" evidence="1">
    <location>
        <begin position="51"/>
        <end position="98"/>
    </location>
</feature>
<reference evidence="2" key="1">
    <citation type="submission" date="2021-07" db="EMBL/GenBank/DDBJ databases">
        <authorList>
            <person name="Catto M.A."/>
            <person name="Jacobson A."/>
            <person name="Kennedy G."/>
            <person name="Labadie P."/>
            <person name="Hunt B.G."/>
            <person name="Srinivasan R."/>
        </authorList>
    </citation>
    <scope>NUCLEOTIDE SEQUENCE</scope>
    <source>
        <strain evidence="2">PL_HMW_Pooled</strain>
        <tissue evidence="2">Head</tissue>
    </source>
</reference>
<evidence type="ECO:0000313" key="2">
    <source>
        <dbReference type="EMBL" id="KAK3907760.1"/>
    </source>
</evidence>
<feature type="compositionally biased region" description="Basic residues" evidence="1">
    <location>
        <begin position="103"/>
        <end position="112"/>
    </location>
</feature>
<dbReference type="Proteomes" id="UP001219518">
    <property type="component" value="Unassembled WGS sequence"/>
</dbReference>
<protein>
    <submittedName>
        <fullName evidence="2">Duffy receptor gamma form</fullName>
    </submittedName>
</protein>
<gene>
    <name evidence="2" type="ORF">KUF71_018396</name>
</gene>
<sequence length="402" mass="44023">MRFLCYISKDFIEISEDFIEISEDFIEISEDFIEISAVFIIMDLSASSGPFSPSSNDSSISPATSAPTSPSSGQSSPLQCFSDSQSSACQSSSPDSPNESPPRKIRKRKHYSRATLLRRLHKQNSESDENDNSQHCVSNTVCVRETEVAGISRDLGEIDRVQFNSMDESSSSEHSSASQLNSSIECSDDTASTVSQSSQSSASSDSSECDNVSSDTEDELYDGANIRVTEAIIKVLQVYVKERWAKASLDSNVKLIRSLPPSPNLFPKSGKHMLSKLNELSSFQVETEPYYCLNCGESKKSEEGKCLFCNDEGQSGTFYEFCVEKQLKFMFEQRALASAIDEQRNRTADQGESSTDIQDGTAYKKVTNVLNGPYDIVLMCNSDGVNLSTSSKAGAVGHPVCD</sequence>
<feature type="compositionally biased region" description="Low complexity" evidence="1">
    <location>
        <begin position="165"/>
        <end position="214"/>
    </location>
</feature>
<keyword evidence="2" id="KW-0675">Receptor</keyword>
<comment type="caution">
    <text evidence="2">The sequence shown here is derived from an EMBL/GenBank/DDBJ whole genome shotgun (WGS) entry which is preliminary data.</text>
</comment>
<feature type="region of interest" description="Disordered" evidence="1">
    <location>
        <begin position="165"/>
        <end position="216"/>
    </location>
</feature>
<organism evidence="2 3">
    <name type="scientific">Frankliniella fusca</name>
    <dbReference type="NCBI Taxonomy" id="407009"/>
    <lineage>
        <taxon>Eukaryota</taxon>
        <taxon>Metazoa</taxon>
        <taxon>Ecdysozoa</taxon>
        <taxon>Arthropoda</taxon>
        <taxon>Hexapoda</taxon>
        <taxon>Insecta</taxon>
        <taxon>Pterygota</taxon>
        <taxon>Neoptera</taxon>
        <taxon>Paraneoptera</taxon>
        <taxon>Thysanoptera</taxon>
        <taxon>Terebrantia</taxon>
        <taxon>Thripoidea</taxon>
        <taxon>Thripidae</taxon>
        <taxon>Frankliniella</taxon>
    </lineage>
</organism>
<name>A0AAE1L629_9NEOP</name>
<dbReference type="EMBL" id="JAHWGI010000018">
    <property type="protein sequence ID" value="KAK3907760.1"/>
    <property type="molecule type" value="Genomic_DNA"/>
</dbReference>
<dbReference type="AlphaFoldDB" id="A0AAE1L629"/>
<reference evidence="2" key="2">
    <citation type="journal article" date="2023" name="BMC Genomics">
        <title>Pest status, molecular evolution, and epigenetic factors derived from the genome assembly of Frankliniella fusca, a thysanopteran phytovirus vector.</title>
        <authorList>
            <person name="Catto M.A."/>
            <person name="Labadie P.E."/>
            <person name="Jacobson A.L."/>
            <person name="Kennedy G.G."/>
            <person name="Srinivasan R."/>
            <person name="Hunt B.G."/>
        </authorList>
    </citation>
    <scope>NUCLEOTIDE SEQUENCE</scope>
    <source>
        <strain evidence="2">PL_HMW_Pooled</strain>
    </source>
</reference>